<dbReference type="Proteomes" id="UP001314170">
    <property type="component" value="Unassembled WGS sequence"/>
</dbReference>
<proteinExistence type="predicted"/>
<keyword evidence="3" id="KW-1185">Reference proteome</keyword>
<accession>A0AAV1RNT9</accession>
<gene>
    <name evidence="2" type="ORF">DCAF_LOCUS13107</name>
</gene>
<dbReference type="EMBL" id="CAWUPB010001108">
    <property type="protein sequence ID" value="CAK7338066.1"/>
    <property type="molecule type" value="Genomic_DNA"/>
</dbReference>
<sequence>MVVEDRSNTDTEVESDSSNSEGEPTSRLGHATSRCKVVPPKCGVIEKGATAVVDEGNQSRASMVTELGPTDAIASNS</sequence>
<reference evidence="2 3" key="1">
    <citation type="submission" date="2024-01" db="EMBL/GenBank/DDBJ databases">
        <authorList>
            <person name="Waweru B."/>
        </authorList>
    </citation>
    <scope>NUCLEOTIDE SEQUENCE [LARGE SCALE GENOMIC DNA]</scope>
</reference>
<organism evidence="2 3">
    <name type="scientific">Dovyalis caffra</name>
    <dbReference type="NCBI Taxonomy" id="77055"/>
    <lineage>
        <taxon>Eukaryota</taxon>
        <taxon>Viridiplantae</taxon>
        <taxon>Streptophyta</taxon>
        <taxon>Embryophyta</taxon>
        <taxon>Tracheophyta</taxon>
        <taxon>Spermatophyta</taxon>
        <taxon>Magnoliopsida</taxon>
        <taxon>eudicotyledons</taxon>
        <taxon>Gunneridae</taxon>
        <taxon>Pentapetalae</taxon>
        <taxon>rosids</taxon>
        <taxon>fabids</taxon>
        <taxon>Malpighiales</taxon>
        <taxon>Salicaceae</taxon>
        <taxon>Flacourtieae</taxon>
        <taxon>Dovyalis</taxon>
    </lineage>
</organism>
<name>A0AAV1RNT9_9ROSI</name>
<protein>
    <submittedName>
        <fullName evidence="2">Uncharacterized protein</fullName>
    </submittedName>
</protein>
<feature type="region of interest" description="Disordered" evidence="1">
    <location>
        <begin position="1"/>
        <end position="33"/>
    </location>
</feature>
<evidence type="ECO:0000256" key="1">
    <source>
        <dbReference type="SAM" id="MobiDB-lite"/>
    </source>
</evidence>
<comment type="caution">
    <text evidence="2">The sequence shown here is derived from an EMBL/GenBank/DDBJ whole genome shotgun (WGS) entry which is preliminary data.</text>
</comment>
<evidence type="ECO:0000313" key="3">
    <source>
        <dbReference type="Proteomes" id="UP001314170"/>
    </source>
</evidence>
<evidence type="ECO:0000313" key="2">
    <source>
        <dbReference type="EMBL" id="CAK7338066.1"/>
    </source>
</evidence>
<dbReference type="AlphaFoldDB" id="A0AAV1RNT9"/>